<evidence type="ECO:0000313" key="3">
    <source>
        <dbReference type="Proteomes" id="UP001549184"/>
    </source>
</evidence>
<comment type="caution">
    <text evidence="2">The sequence shown here is derived from an EMBL/GenBank/DDBJ whole genome shotgun (WGS) entry which is preliminary data.</text>
</comment>
<dbReference type="EMBL" id="JBEPMU010000001">
    <property type="protein sequence ID" value="MET3650319.1"/>
    <property type="molecule type" value="Genomic_DNA"/>
</dbReference>
<organism evidence="2 3">
    <name type="scientific">Dyella japonica</name>
    <dbReference type="NCBI Taxonomy" id="231455"/>
    <lineage>
        <taxon>Bacteria</taxon>
        <taxon>Pseudomonadati</taxon>
        <taxon>Pseudomonadota</taxon>
        <taxon>Gammaproteobacteria</taxon>
        <taxon>Lysobacterales</taxon>
        <taxon>Rhodanobacteraceae</taxon>
        <taxon>Dyella</taxon>
    </lineage>
</organism>
<keyword evidence="3" id="KW-1185">Reference proteome</keyword>
<feature type="compositionally biased region" description="Basic and acidic residues" evidence="1">
    <location>
        <begin position="72"/>
        <end position="85"/>
    </location>
</feature>
<gene>
    <name evidence="2" type="ORF">ABIC75_000021</name>
</gene>
<sequence length="110" mass="12755">MGEVIGIHRKVAYRATYEETKDQTRWFASFSREDQRHEAHGVIRVNWTALPTTEVRVHATMHLYIETQLSRWADEDSQRDSDGAAHFHRIGPPRRPPSVRTSIMLSSDVL</sequence>
<reference evidence="2 3" key="1">
    <citation type="submission" date="2024-06" db="EMBL/GenBank/DDBJ databases">
        <title>Sorghum-associated microbial communities from plants grown in Nebraska, USA.</title>
        <authorList>
            <person name="Schachtman D."/>
        </authorList>
    </citation>
    <scope>NUCLEOTIDE SEQUENCE [LARGE SCALE GENOMIC DNA]</scope>
    <source>
        <strain evidence="2 3">1073</strain>
    </source>
</reference>
<feature type="region of interest" description="Disordered" evidence="1">
    <location>
        <begin position="72"/>
        <end position="110"/>
    </location>
</feature>
<evidence type="ECO:0000313" key="2">
    <source>
        <dbReference type="EMBL" id="MET3650319.1"/>
    </source>
</evidence>
<dbReference type="Proteomes" id="UP001549184">
    <property type="component" value="Unassembled WGS sequence"/>
</dbReference>
<name>A0ABV2JNA9_9GAMM</name>
<protein>
    <submittedName>
        <fullName evidence="2">Nuclear transport factor 2 (NTF2) superfamily protein</fullName>
    </submittedName>
</protein>
<evidence type="ECO:0000256" key="1">
    <source>
        <dbReference type="SAM" id="MobiDB-lite"/>
    </source>
</evidence>
<accession>A0ABV2JNA9</accession>
<proteinExistence type="predicted"/>
<feature type="compositionally biased region" description="Polar residues" evidence="1">
    <location>
        <begin position="99"/>
        <end position="110"/>
    </location>
</feature>